<evidence type="ECO:0000313" key="3">
    <source>
        <dbReference type="Proteomes" id="UP000321197"/>
    </source>
</evidence>
<dbReference type="EMBL" id="BJXL01000106">
    <property type="protein sequence ID" value="GEM84510.1"/>
    <property type="molecule type" value="Genomic_DNA"/>
</dbReference>
<dbReference type="RefSeq" id="WP_119340022.1">
    <property type="nucleotide sequence ID" value="NZ_BJXL01000106.1"/>
</dbReference>
<dbReference type="OrthoDB" id="10001198at2"/>
<sequence length="211" mass="24140">MLLLALGVLLSACFEANLQLEVRPSGSVTQTLTLTQPQEVLNGELFSDFIKHLQSQGWQVRREEIQTIATRTLENVHDTGLGTGAFLEERFRLTRRGWLMESYLLEASLGQPNPIFSGLLPASQILSLFTRDLQPKLSLSLLTPLTASQHNADKVEGRRYTWQIRLDRANHYHIEYRVLRWDRVAAIMLGVGLLVLGGRFWYARRRSRKLL</sequence>
<proteinExistence type="predicted"/>
<evidence type="ECO:0000313" key="2">
    <source>
        <dbReference type="EMBL" id="GEM84510.1"/>
    </source>
</evidence>
<keyword evidence="1" id="KW-0812">Transmembrane</keyword>
<evidence type="ECO:0000256" key="1">
    <source>
        <dbReference type="SAM" id="Phobius"/>
    </source>
</evidence>
<keyword evidence="1" id="KW-0472">Membrane</keyword>
<feature type="transmembrane region" description="Helical" evidence="1">
    <location>
        <begin position="184"/>
        <end position="202"/>
    </location>
</feature>
<name>A0A511R4H3_9DEIN</name>
<dbReference type="Proteomes" id="UP000321197">
    <property type="component" value="Unassembled WGS sequence"/>
</dbReference>
<evidence type="ECO:0008006" key="4">
    <source>
        <dbReference type="Google" id="ProtNLM"/>
    </source>
</evidence>
<gene>
    <name evidence="2" type="ORF">MHY01S_26760</name>
</gene>
<reference evidence="2 3" key="1">
    <citation type="submission" date="2019-07" db="EMBL/GenBank/DDBJ databases">
        <title>Whole genome shotgun sequence of Meiothermus hypogaeus NBRC 106114.</title>
        <authorList>
            <person name="Hosoyama A."/>
            <person name="Uohara A."/>
            <person name="Ohji S."/>
            <person name="Ichikawa N."/>
        </authorList>
    </citation>
    <scope>NUCLEOTIDE SEQUENCE [LARGE SCALE GENOMIC DNA]</scope>
    <source>
        <strain evidence="2 3">NBRC 106114</strain>
    </source>
</reference>
<accession>A0A511R4H3</accession>
<dbReference type="AlphaFoldDB" id="A0A511R4H3"/>
<protein>
    <recommendedName>
        <fullName evidence="4">DUF3153 domain-containing protein</fullName>
    </recommendedName>
</protein>
<comment type="caution">
    <text evidence="2">The sequence shown here is derived from an EMBL/GenBank/DDBJ whole genome shotgun (WGS) entry which is preliminary data.</text>
</comment>
<organism evidence="2 3">
    <name type="scientific">Meiothermus hypogaeus NBRC 106114</name>
    <dbReference type="NCBI Taxonomy" id="1227553"/>
    <lineage>
        <taxon>Bacteria</taxon>
        <taxon>Thermotogati</taxon>
        <taxon>Deinococcota</taxon>
        <taxon>Deinococci</taxon>
        <taxon>Thermales</taxon>
        <taxon>Thermaceae</taxon>
        <taxon>Meiothermus</taxon>
    </lineage>
</organism>
<keyword evidence="1" id="KW-1133">Transmembrane helix</keyword>